<dbReference type="EMBL" id="VEPZ02001331">
    <property type="protein sequence ID" value="KAE8678830.1"/>
    <property type="molecule type" value="Genomic_DNA"/>
</dbReference>
<accession>A0A6A2Y4D8</accession>
<comment type="caution">
    <text evidence="1">The sequence shown here is derived from an EMBL/GenBank/DDBJ whole genome shotgun (WGS) entry which is preliminary data.</text>
</comment>
<dbReference type="Proteomes" id="UP000436088">
    <property type="component" value="Unassembled WGS sequence"/>
</dbReference>
<protein>
    <submittedName>
        <fullName evidence="1">Uncharacterized protein</fullName>
    </submittedName>
</protein>
<sequence length="156" mass="17490">MTPVNEEGSLFGKQRSSNHLRCNSSEEDFNFEVEEINVKGSIERVVESGEQEGLVFGGWLCDGGGHHCFRTGFKGSNRNKIDENRVDNEVEDIPEESNISAVREAVAMQVDYRSIQVRPRLVIRRTTPRNSNSGFGSKWKRLKEVLASSSLSLSTL</sequence>
<evidence type="ECO:0000313" key="2">
    <source>
        <dbReference type="Proteomes" id="UP000436088"/>
    </source>
</evidence>
<reference evidence="1" key="1">
    <citation type="submission" date="2019-09" db="EMBL/GenBank/DDBJ databases">
        <title>Draft genome information of white flower Hibiscus syriacus.</title>
        <authorList>
            <person name="Kim Y.-M."/>
        </authorList>
    </citation>
    <scope>NUCLEOTIDE SEQUENCE [LARGE SCALE GENOMIC DNA]</scope>
    <source>
        <strain evidence="1">YM2019G1</strain>
    </source>
</reference>
<evidence type="ECO:0000313" key="1">
    <source>
        <dbReference type="EMBL" id="KAE8678830.1"/>
    </source>
</evidence>
<dbReference type="AlphaFoldDB" id="A0A6A2Y4D8"/>
<keyword evidence="2" id="KW-1185">Reference proteome</keyword>
<proteinExistence type="predicted"/>
<organism evidence="1 2">
    <name type="scientific">Hibiscus syriacus</name>
    <name type="common">Rose of Sharon</name>
    <dbReference type="NCBI Taxonomy" id="106335"/>
    <lineage>
        <taxon>Eukaryota</taxon>
        <taxon>Viridiplantae</taxon>
        <taxon>Streptophyta</taxon>
        <taxon>Embryophyta</taxon>
        <taxon>Tracheophyta</taxon>
        <taxon>Spermatophyta</taxon>
        <taxon>Magnoliopsida</taxon>
        <taxon>eudicotyledons</taxon>
        <taxon>Gunneridae</taxon>
        <taxon>Pentapetalae</taxon>
        <taxon>rosids</taxon>
        <taxon>malvids</taxon>
        <taxon>Malvales</taxon>
        <taxon>Malvaceae</taxon>
        <taxon>Malvoideae</taxon>
        <taxon>Hibiscus</taxon>
    </lineage>
</organism>
<name>A0A6A2Y4D8_HIBSY</name>
<gene>
    <name evidence="1" type="ORF">F3Y22_tig00111402pilonHSYRG00332</name>
</gene>